<dbReference type="EMBL" id="QGTT01000003">
    <property type="protein sequence ID" value="PWW14433.1"/>
    <property type="molecule type" value="Genomic_DNA"/>
</dbReference>
<organism evidence="2 3">
    <name type="scientific">Pseudidiomarina maritima</name>
    <dbReference type="NCBI Taxonomy" id="519453"/>
    <lineage>
        <taxon>Bacteria</taxon>
        <taxon>Pseudomonadati</taxon>
        <taxon>Pseudomonadota</taxon>
        <taxon>Gammaproteobacteria</taxon>
        <taxon>Alteromonadales</taxon>
        <taxon>Idiomarinaceae</taxon>
        <taxon>Pseudidiomarina</taxon>
    </lineage>
</organism>
<accession>A0A317QBW3</accession>
<dbReference type="Proteomes" id="UP000246964">
    <property type="component" value="Unassembled WGS sequence"/>
</dbReference>
<keyword evidence="1" id="KW-0472">Membrane</keyword>
<name>A0A317QBW3_9GAMM</name>
<evidence type="ECO:0000313" key="2">
    <source>
        <dbReference type="EMBL" id="PWW14433.1"/>
    </source>
</evidence>
<keyword evidence="3" id="KW-1185">Reference proteome</keyword>
<gene>
    <name evidence="2" type="ORF">DET45_103125</name>
</gene>
<proteinExistence type="predicted"/>
<feature type="transmembrane region" description="Helical" evidence="1">
    <location>
        <begin position="71"/>
        <end position="93"/>
    </location>
</feature>
<evidence type="ECO:0000256" key="1">
    <source>
        <dbReference type="SAM" id="Phobius"/>
    </source>
</evidence>
<feature type="transmembrane region" description="Helical" evidence="1">
    <location>
        <begin position="9"/>
        <end position="27"/>
    </location>
</feature>
<protein>
    <submittedName>
        <fullName evidence="2">Uncharacterized protein</fullName>
    </submittedName>
</protein>
<reference evidence="2 3" key="1">
    <citation type="submission" date="2018-05" db="EMBL/GenBank/DDBJ databases">
        <title>Freshwater and sediment microbial communities from various areas in North America, analyzing microbe dynamics in response to fracking.</title>
        <authorList>
            <person name="Lamendella R."/>
        </authorList>
    </citation>
    <scope>NUCLEOTIDE SEQUENCE [LARGE SCALE GENOMIC DNA]</scope>
    <source>
        <strain evidence="2 3">125B1</strain>
    </source>
</reference>
<keyword evidence="1" id="KW-1133">Transmembrane helix</keyword>
<sequence length="94" mass="9890">MTTSIAKRIAALAVIVVGLLLLVLAPAGDATSSYRIVGLLVAAAGGAWLGAQRRDTSGVTDEPYQQPVLRWYQAPIVLFPIILVIVAGLVYLAM</sequence>
<keyword evidence="1" id="KW-0812">Transmembrane</keyword>
<evidence type="ECO:0000313" key="3">
    <source>
        <dbReference type="Proteomes" id="UP000246964"/>
    </source>
</evidence>
<feature type="transmembrane region" description="Helical" evidence="1">
    <location>
        <begin position="33"/>
        <end position="51"/>
    </location>
</feature>
<dbReference type="AlphaFoldDB" id="A0A317QBW3"/>
<dbReference type="RefSeq" id="WP_110075328.1">
    <property type="nucleotide sequence ID" value="NZ_QGTT01000003.1"/>
</dbReference>
<comment type="caution">
    <text evidence="2">The sequence shown here is derived from an EMBL/GenBank/DDBJ whole genome shotgun (WGS) entry which is preliminary data.</text>
</comment>